<evidence type="ECO:0000313" key="1">
    <source>
        <dbReference type="EMBL" id="MBM7634089.1"/>
    </source>
</evidence>
<dbReference type="Proteomes" id="UP000741863">
    <property type="component" value="Unassembled WGS sequence"/>
</dbReference>
<organism evidence="1 2">
    <name type="scientific">Geomicrobium sediminis</name>
    <dbReference type="NCBI Taxonomy" id="1347788"/>
    <lineage>
        <taxon>Bacteria</taxon>
        <taxon>Bacillati</taxon>
        <taxon>Bacillota</taxon>
        <taxon>Bacilli</taxon>
        <taxon>Bacillales</taxon>
        <taxon>Geomicrobium</taxon>
    </lineage>
</organism>
<accession>A0ABS2PF94</accession>
<keyword evidence="2" id="KW-1185">Reference proteome</keyword>
<proteinExistence type="predicted"/>
<sequence>MPRRITPHQTNEEFETKIGSQNRANRSKREAIEEANEYSDGRLDAHMQNDEIHHSHTNMEALDLIERDRFNNLLFDGERYATQSSYRDLMREIANINLHLEAEDRVINGATIGDTFSGSGSVDDGGIGISYISGVDSGISRDERGLFALSTQMSPAIRRTSINNNGNIPIIEDFENSNEVIRRDVDYAITEGHQRFLKVGNKYFYVISTTVNVERRHIIYISEDDCETWREHAVLEHGSNFRTSRFCAMDTDGSRLFIVYTSASTSSGNADNTSDLRFCTISIETGNVSNNRSIRGINRTGAVWSVAYTHLRPTIHYNEVRDEIHIACVINYAEDINNHGDQHEGKLRHWVCSATNFELDNWSSYFVATPSETSIATDAFITSELDGVPMLFSMVLWGNRGLRVHRNRFENGSWGNVNFGYGTNLYLGNEIDALISMSYGDLRNYALDYPLFFDVYRVVDGNHYVAHDCLSNTNTTVEPIKKFVEVKRITTNAASRIASANNDTNASISRNPKIFVDTNGSVAYVLTEHFVAGHATYRLRNTSIGASLPSELLGTNDTDTRFELQIVRTRNHDIFAEVTSGVTSNIPPLIWAKRDSDRELTFYFTGFWRNIDNFEEGEGISQTAKYRLEYDTDEVVLWMQATDSVDDIEVYLEGVEMDKSYTINSNGREFQFTKQVSEVLSSAEIQVVFFAKSGGSSTVHVLTKLIGGVSNA</sequence>
<name>A0ABS2PF94_9BACL</name>
<gene>
    <name evidence="1" type="ORF">JOD17_003189</name>
</gene>
<comment type="caution">
    <text evidence="1">The sequence shown here is derived from an EMBL/GenBank/DDBJ whole genome shotgun (WGS) entry which is preliminary data.</text>
</comment>
<dbReference type="EMBL" id="JAFBEC010000009">
    <property type="protein sequence ID" value="MBM7634089.1"/>
    <property type="molecule type" value="Genomic_DNA"/>
</dbReference>
<reference evidence="1 2" key="1">
    <citation type="submission" date="2021-01" db="EMBL/GenBank/DDBJ databases">
        <title>Genomic Encyclopedia of Type Strains, Phase IV (KMG-IV): sequencing the most valuable type-strain genomes for metagenomic binning, comparative biology and taxonomic classification.</title>
        <authorList>
            <person name="Goeker M."/>
        </authorList>
    </citation>
    <scope>NUCLEOTIDE SEQUENCE [LARGE SCALE GENOMIC DNA]</scope>
    <source>
        <strain evidence="1 2">DSM 25540</strain>
    </source>
</reference>
<evidence type="ECO:0000313" key="2">
    <source>
        <dbReference type="Proteomes" id="UP000741863"/>
    </source>
</evidence>
<dbReference type="RefSeq" id="WP_204698839.1">
    <property type="nucleotide sequence ID" value="NZ_JAFBEC010000009.1"/>
</dbReference>
<protein>
    <submittedName>
        <fullName evidence="1">Uncharacterized protein</fullName>
    </submittedName>
</protein>